<protein>
    <recommendedName>
        <fullName evidence="3">SAM domain-containing protein</fullName>
    </recommendedName>
</protein>
<dbReference type="Gene3D" id="1.10.150.50">
    <property type="entry name" value="Transcription Factor, Ets-1"/>
    <property type="match status" value="2"/>
</dbReference>
<comment type="caution">
    <text evidence="4">The sequence shown here is derived from an EMBL/GenBank/DDBJ whole genome shotgun (WGS) entry which is preliminary data.</text>
</comment>
<feature type="region of interest" description="Disordered" evidence="2">
    <location>
        <begin position="597"/>
        <end position="618"/>
    </location>
</feature>
<evidence type="ECO:0000259" key="3">
    <source>
        <dbReference type="PROSITE" id="PS50105"/>
    </source>
</evidence>
<dbReference type="PANTHER" id="PTHR21974">
    <property type="entry name" value="RE15880P"/>
    <property type="match status" value="1"/>
</dbReference>
<reference evidence="4" key="1">
    <citation type="journal article" date="2020" name="bioRxiv">
        <title>Comparative genomics of Chlamydomonas.</title>
        <authorList>
            <person name="Craig R.J."/>
            <person name="Hasan A.R."/>
            <person name="Ness R.W."/>
            <person name="Keightley P.D."/>
        </authorList>
    </citation>
    <scope>NUCLEOTIDE SEQUENCE</scope>
    <source>
        <strain evidence="4">CCAP 11/70</strain>
    </source>
</reference>
<dbReference type="SMART" id="SM00454">
    <property type="entry name" value="SAM"/>
    <property type="match status" value="2"/>
</dbReference>
<dbReference type="InterPro" id="IPR013761">
    <property type="entry name" value="SAM/pointed_sf"/>
</dbReference>
<evidence type="ECO:0000256" key="1">
    <source>
        <dbReference type="SAM" id="Coils"/>
    </source>
</evidence>
<dbReference type="InterPro" id="IPR001660">
    <property type="entry name" value="SAM"/>
</dbReference>
<evidence type="ECO:0000256" key="2">
    <source>
        <dbReference type="SAM" id="MobiDB-lite"/>
    </source>
</evidence>
<sequence>MGVVEKWSTAEVVDFLKKQGLGEVCGAFESNGVTGLDLMLLTEEDLRSMLNISKQQAADVKRLAQAADSGQLATAGKVKGAGVEAWQTPEVCAFLRNNGLDSLVPTFEANGVTGADIVLLTDDELRSMLNISKLQAIKVKKLAEAANIDTEAAVQAAAGQMNLIKLDDADSNYKAAAMPRISDRPEDYGDASAQAEMRRATSTRVVTGVVVGSAVPQHSGPSLPSGTGLLKMDAKVVEYYTASVDLIMRLESQGVAQELPAARQKLDVATKQLKLQEAKFKELSKEQAEANAKLAELQEGKWYPGKFIMGSDNREEKLKEKSEKAQGISAKVRAVGAQLEELHVQVDKAAKRVKELEGQCQQLDERRAWVAALLQSAFAGGAVGDERENAIETEVAALGPKVEEVRRYKAVYSQAYEAIKGSKQAMEKSMQLLQHAAQLANVDMMNDVFRPMPMHNSMGGMMVDMAKRQNWEQGVQMCRVAADLAIKARTMVLDMPRVKIEKMKQLQAGGVPMDVFFDNIVSDMAAARKIRDALAKVQSCMEDVAYGEQWLRGWLQNRIDQDLRTLESQLTGKRNELHVHRTRLLNEWIKARAAGANREAPAAAQPGRQQTYATGYVF</sequence>
<feature type="coiled-coil region" evidence="1">
    <location>
        <begin position="339"/>
        <end position="366"/>
    </location>
</feature>
<dbReference type="AlphaFoldDB" id="A0A835XJX8"/>
<dbReference type="OrthoDB" id="535508at2759"/>
<feature type="domain" description="SAM" evidence="3">
    <location>
        <begin position="7"/>
        <end position="53"/>
    </location>
</feature>
<keyword evidence="1" id="KW-0175">Coiled coil</keyword>
<dbReference type="SUPFAM" id="SSF47769">
    <property type="entry name" value="SAM/Pointed domain"/>
    <property type="match status" value="2"/>
</dbReference>
<evidence type="ECO:0000313" key="4">
    <source>
        <dbReference type="EMBL" id="KAG2486122.1"/>
    </source>
</evidence>
<dbReference type="Pfam" id="PF07647">
    <property type="entry name" value="SAM_2"/>
    <property type="match status" value="2"/>
</dbReference>
<gene>
    <name evidence="4" type="ORF">HYH03_015217</name>
</gene>
<feature type="compositionally biased region" description="Polar residues" evidence="2">
    <location>
        <begin position="607"/>
        <end position="618"/>
    </location>
</feature>
<accession>A0A835XJX8</accession>
<dbReference type="PROSITE" id="PS50105">
    <property type="entry name" value="SAM_DOMAIN"/>
    <property type="match status" value="1"/>
</dbReference>
<evidence type="ECO:0000313" key="5">
    <source>
        <dbReference type="Proteomes" id="UP000612055"/>
    </source>
</evidence>
<proteinExistence type="predicted"/>
<dbReference type="EMBL" id="JAEHOE010000117">
    <property type="protein sequence ID" value="KAG2486122.1"/>
    <property type="molecule type" value="Genomic_DNA"/>
</dbReference>
<dbReference type="CDD" id="cd09487">
    <property type="entry name" value="SAM_superfamily"/>
    <property type="match status" value="2"/>
</dbReference>
<feature type="coiled-coil region" evidence="1">
    <location>
        <begin position="266"/>
        <end position="300"/>
    </location>
</feature>
<dbReference type="Proteomes" id="UP000612055">
    <property type="component" value="Unassembled WGS sequence"/>
</dbReference>
<dbReference type="PANTHER" id="PTHR21974:SF2">
    <property type="entry name" value="RE15880P"/>
    <property type="match status" value="1"/>
</dbReference>
<keyword evidence="5" id="KW-1185">Reference proteome</keyword>
<organism evidence="4 5">
    <name type="scientific">Edaphochlamys debaryana</name>
    <dbReference type="NCBI Taxonomy" id="47281"/>
    <lineage>
        <taxon>Eukaryota</taxon>
        <taxon>Viridiplantae</taxon>
        <taxon>Chlorophyta</taxon>
        <taxon>core chlorophytes</taxon>
        <taxon>Chlorophyceae</taxon>
        <taxon>CS clade</taxon>
        <taxon>Chlamydomonadales</taxon>
        <taxon>Chlamydomonadales incertae sedis</taxon>
        <taxon>Edaphochlamys</taxon>
    </lineage>
</organism>
<name>A0A835XJX8_9CHLO</name>